<evidence type="ECO:0000256" key="1">
    <source>
        <dbReference type="SAM" id="Phobius"/>
    </source>
</evidence>
<evidence type="ECO:0000313" key="3">
    <source>
        <dbReference type="EMBL" id="CAD9218678.1"/>
    </source>
</evidence>
<keyword evidence="1" id="KW-0812">Transmembrane</keyword>
<keyword evidence="1" id="KW-1133">Transmembrane helix</keyword>
<feature type="signal peptide" evidence="2">
    <location>
        <begin position="1"/>
        <end position="34"/>
    </location>
</feature>
<sequence length="213" mass="21980">MTSFSNSALSAAAVSRNGLLALIVILCGVDVVKADDGDGAAAAVGAILVLLVIIGIGALPVWICSLTYGIIGIEVGRTWPNPSCCCYKTPYSGGDPGAGCLGCLPIFNTCVVLLVLQSIYLLIDVACVALFRFWMNIIGMVFDLAGVGILIAAVVLLRLGYSRDGKPKPVARHGPVALVQDATPVTGVRTIVVGAPKPGFQDQQVPLGTALPY</sequence>
<protein>
    <submittedName>
        <fullName evidence="3">Uncharacterized protein</fullName>
    </submittedName>
</protein>
<name>A0A7S1T3R7_9CHLO</name>
<feature type="transmembrane region" description="Helical" evidence="1">
    <location>
        <begin position="44"/>
        <end position="71"/>
    </location>
</feature>
<keyword evidence="2" id="KW-0732">Signal</keyword>
<accession>A0A7S1T3R7</accession>
<feature type="transmembrane region" description="Helical" evidence="1">
    <location>
        <begin position="137"/>
        <end position="159"/>
    </location>
</feature>
<reference evidence="3" key="1">
    <citation type="submission" date="2021-01" db="EMBL/GenBank/DDBJ databases">
        <authorList>
            <person name="Corre E."/>
            <person name="Pelletier E."/>
            <person name="Niang G."/>
            <person name="Scheremetjew M."/>
            <person name="Finn R."/>
            <person name="Kale V."/>
            <person name="Holt S."/>
            <person name="Cochrane G."/>
            <person name="Meng A."/>
            <person name="Brown T."/>
            <person name="Cohen L."/>
        </authorList>
    </citation>
    <scope>NUCLEOTIDE SEQUENCE</scope>
    <source>
        <strain evidence="3">PLY429</strain>
    </source>
</reference>
<dbReference type="AlphaFoldDB" id="A0A7S1T3R7"/>
<feature type="transmembrane region" description="Helical" evidence="1">
    <location>
        <begin position="111"/>
        <end position="131"/>
    </location>
</feature>
<dbReference type="EMBL" id="HBGG01038271">
    <property type="protein sequence ID" value="CAD9218678.1"/>
    <property type="molecule type" value="Transcribed_RNA"/>
</dbReference>
<proteinExistence type="predicted"/>
<keyword evidence="1" id="KW-0472">Membrane</keyword>
<feature type="chain" id="PRO_5031160670" evidence="2">
    <location>
        <begin position="35"/>
        <end position="213"/>
    </location>
</feature>
<gene>
    <name evidence="3" type="ORF">TCHU04912_LOCUS19727</name>
</gene>
<organism evidence="3">
    <name type="scientific">Tetraselmis chuii</name>
    <dbReference type="NCBI Taxonomy" id="63592"/>
    <lineage>
        <taxon>Eukaryota</taxon>
        <taxon>Viridiplantae</taxon>
        <taxon>Chlorophyta</taxon>
        <taxon>core chlorophytes</taxon>
        <taxon>Chlorodendrophyceae</taxon>
        <taxon>Chlorodendrales</taxon>
        <taxon>Chlorodendraceae</taxon>
        <taxon>Tetraselmis</taxon>
    </lineage>
</organism>
<evidence type="ECO:0000256" key="2">
    <source>
        <dbReference type="SAM" id="SignalP"/>
    </source>
</evidence>